<dbReference type="RefSeq" id="WP_269952640.1">
    <property type="nucleotide sequence ID" value="NZ_JAKMUR010000018.1"/>
</dbReference>
<protein>
    <recommendedName>
        <fullName evidence="5">Low molecular weight antigen MTB12-like C-terminal domain-containing protein</fullName>
    </recommendedName>
</protein>
<sequence length="206" mass="21254">MKTPKLVAAAAVAGLALSLTACSEDSDTTETTAASQAASSEAAPVAEMPTAEELNAVLQRAADPNLPIAERANTVQGGETTPELFDLMTQSQQESGANFQVVNPVLPGYTANSVLATVNFTRPNAESQLAEDVEFINEEGNWKISKSWACFLVSNTLPPEQVPDMCNSGAPAAPEAPAEQAPAEAPAEQAPAEQPPAEAPAEAPAL</sequence>
<feature type="compositionally biased region" description="Low complexity" evidence="3">
    <location>
        <begin position="170"/>
        <end position="192"/>
    </location>
</feature>
<feature type="chain" id="PRO_5046075550" description="Low molecular weight antigen MTB12-like C-terminal domain-containing protein" evidence="4">
    <location>
        <begin position="24"/>
        <end position="206"/>
    </location>
</feature>
<comment type="similarity">
    <text evidence="2">Belongs to the MTB12 family.</text>
</comment>
<dbReference type="PROSITE" id="PS51257">
    <property type="entry name" value="PROKAR_LIPOPROTEIN"/>
    <property type="match status" value="1"/>
</dbReference>
<dbReference type="EMBL" id="JAKMUR010000018">
    <property type="protein sequence ID" value="MCZ9292382.1"/>
    <property type="molecule type" value="Genomic_DNA"/>
</dbReference>
<comment type="caution">
    <text evidence="6">The sequence shown here is derived from an EMBL/GenBank/DDBJ whole genome shotgun (WGS) entry which is preliminary data.</text>
</comment>
<keyword evidence="7" id="KW-1185">Reference proteome</keyword>
<dbReference type="Proteomes" id="UP001146453">
    <property type="component" value="Unassembled WGS sequence"/>
</dbReference>
<feature type="signal peptide" evidence="4">
    <location>
        <begin position="1"/>
        <end position="23"/>
    </location>
</feature>
<gene>
    <name evidence="6" type="ORF">L8U61_09570</name>
</gene>
<evidence type="ECO:0000259" key="5">
    <source>
        <dbReference type="Pfam" id="PF26580"/>
    </source>
</evidence>
<proteinExistence type="inferred from homology"/>
<evidence type="ECO:0000313" key="6">
    <source>
        <dbReference type="EMBL" id="MCZ9292382.1"/>
    </source>
</evidence>
<feature type="domain" description="Low molecular weight antigen MTB12-like C-terminal" evidence="5">
    <location>
        <begin position="48"/>
        <end position="157"/>
    </location>
</feature>
<evidence type="ECO:0000313" key="7">
    <source>
        <dbReference type="Proteomes" id="UP001146453"/>
    </source>
</evidence>
<organism evidence="6 7">
    <name type="scientific">Corynebacterium lehmanniae</name>
    <dbReference type="NCBI Taxonomy" id="2913497"/>
    <lineage>
        <taxon>Bacteria</taxon>
        <taxon>Bacillati</taxon>
        <taxon>Actinomycetota</taxon>
        <taxon>Actinomycetes</taxon>
        <taxon>Mycobacteriales</taxon>
        <taxon>Corynebacteriaceae</taxon>
        <taxon>Corynebacterium</taxon>
    </lineage>
</organism>
<evidence type="ECO:0000256" key="1">
    <source>
        <dbReference type="ARBA" id="ARBA00022729"/>
    </source>
</evidence>
<dbReference type="Pfam" id="PF26580">
    <property type="entry name" value="Mtb12_C"/>
    <property type="match status" value="1"/>
</dbReference>
<evidence type="ECO:0000256" key="3">
    <source>
        <dbReference type="SAM" id="MobiDB-lite"/>
    </source>
</evidence>
<keyword evidence="1 4" id="KW-0732">Signal</keyword>
<evidence type="ECO:0000256" key="2">
    <source>
        <dbReference type="ARBA" id="ARBA00093774"/>
    </source>
</evidence>
<reference evidence="6" key="1">
    <citation type="submission" date="2022-02" db="EMBL/GenBank/DDBJ databases">
        <title>Corynebacterium sp. from urogenital microbiome.</title>
        <authorList>
            <person name="Cappelli E.A."/>
            <person name="Ribeiro T.G."/>
            <person name="Peixe L."/>
        </authorList>
    </citation>
    <scope>NUCLEOTIDE SEQUENCE</scope>
    <source>
        <strain evidence="6">C8Ua_144</strain>
    </source>
</reference>
<evidence type="ECO:0000256" key="4">
    <source>
        <dbReference type="SAM" id="SignalP"/>
    </source>
</evidence>
<feature type="region of interest" description="Disordered" evidence="3">
    <location>
        <begin position="160"/>
        <end position="206"/>
    </location>
</feature>
<dbReference type="InterPro" id="IPR058644">
    <property type="entry name" value="Mtb12-like_C"/>
</dbReference>
<accession>A0ABT4RAP0</accession>
<name>A0ABT4RAP0_9CORY</name>